<dbReference type="Proteomes" id="UP000274792">
    <property type="component" value="Unassembled WGS sequence"/>
</dbReference>
<reference evidence="1 2" key="1">
    <citation type="submission" date="2018-10" db="EMBL/GenBank/DDBJ databases">
        <title>A collection Staphylococci species genome sequencing.</title>
        <authorList>
            <person name="Cole K."/>
        </authorList>
    </citation>
    <scope>NUCLEOTIDE SEQUENCE [LARGE SCALE GENOMIC DNA]</scope>
    <source>
        <strain evidence="2">NCTC 12218</strain>
    </source>
</reference>
<name>A0AAJ4SGS3_MAMSC</name>
<organism evidence="1 2">
    <name type="scientific">Mammaliicoccus sciuri</name>
    <name type="common">Staphylococcus sciuri</name>
    <dbReference type="NCBI Taxonomy" id="1296"/>
    <lineage>
        <taxon>Bacteria</taxon>
        <taxon>Bacillati</taxon>
        <taxon>Bacillota</taxon>
        <taxon>Bacilli</taxon>
        <taxon>Bacillales</taxon>
        <taxon>Staphylococcaceae</taxon>
        <taxon>Mammaliicoccus</taxon>
    </lineage>
</organism>
<dbReference type="AlphaFoldDB" id="A0AAJ4SGS3"/>
<accession>A0AAJ4SGS3</accession>
<protein>
    <submittedName>
        <fullName evidence="1">Uncharacterized protein</fullName>
    </submittedName>
</protein>
<dbReference type="RefSeq" id="WP_126477560.1">
    <property type="nucleotide sequence ID" value="NZ_JBAFYD010000001.1"/>
</dbReference>
<sequence>MSEIIPFPKLKKQLVNNINLAIRNEQFDEAYELFETYEQHFEMDDDLSIKKCEVLKSCGYYLELREEASILLNQGHPFYDKIVIYFVESLYFLEQYQTVVEIINQIKDENIEHATRMALLPIQDMAKEKLNQRQLKASEVLRTFQETQFEEQINLLIDLIDHHLGIFNLTLAQIIENEVLHPNVQSLILEYLRLSEWSAEVKFNKIDENITVIPTELPGIERTNFTQNIIPKVIDQLEIDSPASIELAKSLLNQHAIILYPITLNDINDDVLVACYLKLLSERFNIDANYESVTQQDWDIFIEVIQKLQ</sequence>
<dbReference type="EMBL" id="RXWV01000056">
    <property type="protein sequence ID" value="RTX72061.1"/>
    <property type="molecule type" value="Genomic_DNA"/>
</dbReference>
<evidence type="ECO:0000313" key="2">
    <source>
        <dbReference type="Proteomes" id="UP000274792"/>
    </source>
</evidence>
<proteinExistence type="predicted"/>
<evidence type="ECO:0000313" key="1">
    <source>
        <dbReference type="EMBL" id="RTX72061.1"/>
    </source>
</evidence>
<comment type="caution">
    <text evidence="1">The sequence shown here is derived from an EMBL/GenBank/DDBJ whole genome shotgun (WGS) entry which is preliminary data.</text>
</comment>
<gene>
    <name evidence="1" type="ORF">CD117_10145</name>
</gene>